<feature type="domain" description="MobA-like NTP transferase" evidence="1">
    <location>
        <begin position="5"/>
        <end position="170"/>
    </location>
</feature>
<name>A0A9E2NJK2_9FIRM</name>
<dbReference type="InterPro" id="IPR029044">
    <property type="entry name" value="Nucleotide-diphossugar_trans"/>
</dbReference>
<dbReference type="Proteomes" id="UP000824229">
    <property type="component" value="Unassembled WGS sequence"/>
</dbReference>
<accession>A0A9E2NJK2</accession>
<dbReference type="InterPro" id="IPR025877">
    <property type="entry name" value="MobA-like_NTP_Trfase"/>
</dbReference>
<dbReference type="AlphaFoldDB" id="A0A9E2NJK2"/>
<sequence>MKITAIILASGFSKRFGGNKLLALYKGKPLMMHIVDKVVKQNFYEVIIVSQYDEVLSLVSHAKSSKGIIKAVKNNNPQKGISESIKLGVKVSQPCDAYMFFVGDAPFIREETIEDMMRMYERIEVKETAILYPFYEEKRGNPVIFAQVYKEELMGLSGDKGGKQIIARHSEYAIGYEVGHPKELFDIDTQLDFKEVL</sequence>
<reference evidence="2" key="2">
    <citation type="submission" date="2021-04" db="EMBL/GenBank/DDBJ databases">
        <authorList>
            <person name="Gilroy R."/>
        </authorList>
    </citation>
    <scope>NUCLEOTIDE SEQUENCE</scope>
    <source>
        <strain evidence="2">B5-657</strain>
    </source>
</reference>
<dbReference type="Pfam" id="PF12804">
    <property type="entry name" value="NTP_transf_3"/>
    <property type="match status" value="1"/>
</dbReference>
<comment type="caution">
    <text evidence="2">The sequence shown here is derived from an EMBL/GenBank/DDBJ whole genome shotgun (WGS) entry which is preliminary data.</text>
</comment>
<evidence type="ECO:0000259" key="1">
    <source>
        <dbReference type="Pfam" id="PF12804"/>
    </source>
</evidence>
<reference evidence="2" key="1">
    <citation type="journal article" date="2021" name="PeerJ">
        <title>Extensive microbial diversity within the chicken gut microbiome revealed by metagenomics and culture.</title>
        <authorList>
            <person name="Gilroy R."/>
            <person name="Ravi A."/>
            <person name="Getino M."/>
            <person name="Pursley I."/>
            <person name="Horton D.L."/>
            <person name="Alikhan N.F."/>
            <person name="Baker D."/>
            <person name="Gharbi K."/>
            <person name="Hall N."/>
            <person name="Watson M."/>
            <person name="Adriaenssens E.M."/>
            <person name="Foster-Nyarko E."/>
            <person name="Jarju S."/>
            <person name="Secka A."/>
            <person name="Antonio M."/>
            <person name="Oren A."/>
            <person name="Chaudhuri R.R."/>
            <person name="La Ragione R."/>
            <person name="Hildebrand F."/>
            <person name="Pallen M.J."/>
        </authorList>
    </citation>
    <scope>NUCLEOTIDE SEQUENCE</scope>
    <source>
        <strain evidence="2">B5-657</strain>
    </source>
</reference>
<gene>
    <name evidence="2" type="ORF">H9872_01170</name>
</gene>
<evidence type="ECO:0000313" key="3">
    <source>
        <dbReference type="Proteomes" id="UP000824229"/>
    </source>
</evidence>
<proteinExistence type="predicted"/>
<dbReference type="Gene3D" id="3.90.550.10">
    <property type="entry name" value="Spore Coat Polysaccharide Biosynthesis Protein SpsA, Chain A"/>
    <property type="match status" value="1"/>
</dbReference>
<protein>
    <submittedName>
        <fullName evidence="2">Nucleotidyltransferase family protein</fullName>
    </submittedName>
</protein>
<dbReference type="SUPFAM" id="SSF53448">
    <property type="entry name" value="Nucleotide-diphospho-sugar transferases"/>
    <property type="match status" value="1"/>
</dbReference>
<dbReference type="PANTHER" id="PTHR43777">
    <property type="entry name" value="MOLYBDENUM COFACTOR CYTIDYLYLTRANSFERASE"/>
    <property type="match status" value="1"/>
</dbReference>
<dbReference type="GO" id="GO:0016779">
    <property type="term" value="F:nucleotidyltransferase activity"/>
    <property type="evidence" value="ECO:0007669"/>
    <property type="project" value="UniProtKB-ARBA"/>
</dbReference>
<evidence type="ECO:0000313" key="2">
    <source>
        <dbReference type="EMBL" id="MBU3803357.1"/>
    </source>
</evidence>
<dbReference type="CDD" id="cd04182">
    <property type="entry name" value="GT_2_like_f"/>
    <property type="match status" value="1"/>
</dbReference>
<dbReference type="EMBL" id="JAHLFQ010000022">
    <property type="protein sequence ID" value="MBU3803357.1"/>
    <property type="molecule type" value="Genomic_DNA"/>
</dbReference>
<organism evidence="2 3">
    <name type="scientific">Candidatus Cellulosilyticum pullistercoris</name>
    <dbReference type="NCBI Taxonomy" id="2838521"/>
    <lineage>
        <taxon>Bacteria</taxon>
        <taxon>Bacillati</taxon>
        <taxon>Bacillota</taxon>
        <taxon>Clostridia</taxon>
        <taxon>Lachnospirales</taxon>
        <taxon>Cellulosilyticaceae</taxon>
        <taxon>Cellulosilyticum</taxon>
    </lineage>
</organism>
<dbReference type="PANTHER" id="PTHR43777:SF1">
    <property type="entry name" value="MOLYBDENUM COFACTOR CYTIDYLYLTRANSFERASE"/>
    <property type="match status" value="1"/>
</dbReference>